<dbReference type="SUPFAM" id="SSF55073">
    <property type="entry name" value="Nucleotide cyclase"/>
    <property type="match status" value="1"/>
</dbReference>
<evidence type="ECO:0000256" key="1">
    <source>
        <dbReference type="ARBA" id="ARBA00001946"/>
    </source>
</evidence>
<dbReference type="EMBL" id="QTJR01000017">
    <property type="protein sequence ID" value="RDY65548.1"/>
    <property type="molecule type" value="Genomic_DNA"/>
</dbReference>
<dbReference type="InterPro" id="IPR011623">
    <property type="entry name" value="7TMR_DISM_rcpt_extracell_dom1"/>
</dbReference>
<keyword evidence="5" id="KW-0472">Membrane</keyword>
<dbReference type="Gene3D" id="2.60.40.2380">
    <property type="match status" value="1"/>
</dbReference>
<dbReference type="FunFam" id="3.30.70.270:FF:000001">
    <property type="entry name" value="Diguanylate cyclase domain protein"/>
    <property type="match status" value="1"/>
</dbReference>
<evidence type="ECO:0000259" key="6">
    <source>
        <dbReference type="PROSITE" id="PS50887"/>
    </source>
</evidence>
<feature type="transmembrane region" description="Helical" evidence="5">
    <location>
        <begin position="294"/>
        <end position="313"/>
    </location>
</feature>
<dbReference type="InterPro" id="IPR029787">
    <property type="entry name" value="Nucleotide_cyclase"/>
</dbReference>
<comment type="caution">
    <text evidence="7">The sequence shown here is derived from an EMBL/GenBank/DDBJ whole genome shotgun (WGS) entry which is preliminary data.</text>
</comment>
<protein>
    <recommendedName>
        <fullName evidence="2">diguanylate cyclase</fullName>
        <ecNumber evidence="2">2.7.7.65</ecNumber>
    </recommendedName>
</protein>
<dbReference type="PANTHER" id="PTHR45138">
    <property type="entry name" value="REGULATORY COMPONENTS OF SENSORY TRANSDUCTION SYSTEM"/>
    <property type="match status" value="1"/>
</dbReference>
<evidence type="ECO:0000256" key="3">
    <source>
        <dbReference type="ARBA" id="ARBA00034247"/>
    </source>
</evidence>
<gene>
    <name evidence="7" type="ORF">DX912_17120</name>
</gene>
<dbReference type="InterPro" id="IPR050469">
    <property type="entry name" value="Diguanylate_Cyclase"/>
</dbReference>
<dbReference type="GO" id="GO:0052621">
    <property type="term" value="F:diguanylate cyclase activity"/>
    <property type="evidence" value="ECO:0007669"/>
    <property type="project" value="UniProtKB-EC"/>
</dbReference>
<dbReference type="InterPro" id="IPR011622">
    <property type="entry name" value="7TMR_DISM_rcpt_extracell_dom2"/>
</dbReference>
<evidence type="ECO:0000256" key="4">
    <source>
        <dbReference type="SAM" id="MobiDB-lite"/>
    </source>
</evidence>
<feature type="domain" description="GGDEF" evidence="6">
    <location>
        <begin position="509"/>
        <end position="645"/>
    </location>
</feature>
<dbReference type="InterPro" id="IPR043128">
    <property type="entry name" value="Rev_trsase/Diguanyl_cyclase"/>
</dbReference>
<feature type="region of interest" description="Disordered" evidence="4">
    <location>
        <begin position="1"/>
        <end position="36"/>
    </location>
</feature>
<reference evidence="7 8" key="1">
    <citation type="submission" date="2018-08" db="EMBL/GenBank/DDBJ databases">
        <title>Lysobacter soli KCTC 22011, whole genome shotgun sequence.</title>
        <authorList>
            <person name="Zhang X."/>
            <person name="Feng G."/>
            <person name="Zhu H."/>
        </authorList>
    </citation>
    <scope>NUCLEOTIDE SEQUENCE [LARGE SCALE GENOMIC DNA]</scope>
    <source>
        <strain evidence="7 8">KCTC 22011</strain>
    </source>
</reference>
<dbReference type="SMART" id="SM00267">
    <property type="entry name" value="GGDEF"/>
    <property type="match status" value="1"/>
</dbReference>
<proteinExistence type="predicted"/>
<dbReference type="Pfam" id="PF07696">
    <property type="entry name" value="7TMR-DISMED2"/>
    <property type="match status" value="1"/>
</dbReference>
<dbReference type="Proteomes" id="UP000256829">
    <property type="component" value="Unassembled WGS sequence"/>
</dbReference>
<keyword evidence="5" id="KW-0812">Transmembrane</keyword>
<organism evidence="7 8">
    <name type="scientific">Lysobacter soli</name>
    <dbReference type="NCBI Taxonomy" id="453783"/>
    <lineage>
        <taxon>Bacteria</taxon>
        <taxon>Pseudomonadati</taxon>
        <taxon>Pseudomonadota</taxon>
        <taxon>Gammaproteobacteria</taxon>
        <taxon>Lysobacterales</taxon>
        <taxon>Lysobacteraceae</taxon>
        <taxon>Lysobacter</taxon>
    </lineage>
</organism>
<feature type="transmembrane region" description="Helical" evidence="5">
    <location>
        <begin position="325"/>
        <end position="345"/>
    </location>
</feature>
<feature type="transmembrane region" description="Helical" evidence="5">
    <location>
        <begin position="351"/>
        <end position="371"/>
    </location>
</feature>
<feature type="transmembrane region" description="Helical" evidence="5">
    <location>
        <begin position="229"/>
        <end position="250"/>
    </location>
</feature>
<dbReference type="InterPro" id="IPR000160">
    <property type="entry name" value="GGDEF_dom"/>
</dbReference>
<dbReference type="NCBIfam" id="TIGR00254">
    <property type="entry name" value="GGDEF"/>
    <property type="match status" value="1"/>
</dbReference>
<evidence type="ECO:0000313" key="8">
    <source>
        <dbReference type="Proteomes" id="UP000256829"/>
    </source>
</evidence>
<accession>A0A3D8V9S1</accession>
<keyword evidence="5" id="KW-1133">Transmembrane helix</keyword>
<feature type="transmembrane region" description="Helical" evidence="5">
    <location>
        <begin position="380"/>
        <end position="403"/>
    </location>
</feature>
<dbReference type="AlphaFoldDB" id="A0A3D8V9S1"/>
<evidence type="ECO:0000256" key="2">
    <source>
        <dbReference type="ARBA" id="ARBA00012528"/>
    </source>
</evidence>
<dbReference type="Pfam" id="PF07695">
    <property type="entry name" value="7TMR-DISM_7TM"/>
    <property type="match status" value="1"/>
</dbReference>
<evidence type="ECO:0000256" key="5">
    <source>
        <dbReference type="SAM" id="Phobius"/>
    </source>
</evidence>
<evidence type="ECO:0000313" key="7">
    <source>
        <dbReference type="EMBL" id="RDY65548.1"/>
    </source>
</evidence>
<dbReference type="CDD" id="cd01949">
    <property type="entry name" value="GGDEF"/>
    <property type="match status" value="1"/>
</dbReference>
<comment type="cofactor">
    <cofactor evidence="1">
        <name>Mg(2+)</name>
        <dbReference type="ChEBI" id="CHEBI:18420"/>
    </cofactor>
</comment>
<sequence length="648" mass="71856">MAASRPPAGPPARARRPARSHANASTIGHRMTSGRRDDMERAPVWVRLCLAALLALAWSTASASAATIELGRHTGQVDLAPAMQYLHDEPATGDIGTAMRWLDDGRFQPLPGGRTSLGFHDGAFWFHVRVVNRDNPETRWLLVQHYALSDRIDVYARHADGRVAVQAGGDHLPFAARSIRYRHPNFLLTLPPGEPVDVFVRVQSESSMQVPLSLFTLPAFAEAARDAQFVIGAYYGILLALFFYNMALWLSLRDASYFWYLVHLSAFGLVLFTLNGLGFEYLWPGSTWLNDRMVPLSACLAQIGMQQFARVFLGLREQWPRGDRVSLLLIAFFALLGVASTWLPYHIATPVAGAAVLPSIAWIAIASVAMVRRGYAPARLFLLAWAMFLLGTGLFVAVAFGLAPKTFFTEYGVQIGSALEMLLLSIALGHRYAQFRNENERIVSDAKAQLEHKVELRTTELRSALVQLEDAHARLRESSQRDALTGLHNRTHFRDRFDALLRQAREHHRPLSLLMIDLDNFKSINDRYGHLIGDECLRWAARTLGHALRPHQDALLARFGGEEFVVVLPGLNLTAAAQVAEDLRHHLRESPFRSGTYEITVTASIGVHAAGSPAFGGVDPLLQLADQALYRAKADGRDCVRTSHGEMA</sequence>
<dbReference type="PANTHER" id="PTHR45138:SF9">
    <property type="entry name" value="DIGUANYLATE CYCLASE DGCM-RELATED"/>
    <property type="match status" value="1"/>
</dbReference>
<comment type="catalytic activity">
    <reaction evidence="3">
        <text>2 GTP = 3',3'-c-di-GMP + 2 diphosphate</text>
        <dbReference type="Rhea" id="RHEA:24898"/>
        <dbReference type="ChEBI" id="CHEBI:33019"/>
        <dbReference type="ChEBI" id="CHEBI:37565"/>
        <dbReference type="ChEBI" id="CHEBI:58805"/>
        <dbReference type="EC" id="2.7.7.65"/>
    </reaction>
</comment>
<feature type="transmembrane region" description="Helical" evidence="5">
    <location>
        <begin position="257"/>
        <end position="274"/>
    </location>
</feature>
<dbReference type="PROSITE" id="PS50887">
    <property type="entry name" value="GGDEF"/>
    <property type="match status" value="1"/>
</dbReference>
<dbReference type="EC" id="2.7.7.65" evidence="2"/>
<name>A0A3D8V9S1_9GAMM</name>
<keyword evidence="8" id="KW-1185">Reference proteome</keyword>
<dbReference type="Pfam" id="PF00990">
    <property type="entry name" value="GGDEF"/>
    <property type="match status" value="1"/>
</dbReference>
<dbReference type="Gene3D" id="3.30.70.270">
    <property type="match status" value="1"/>
</dbReference>